<comment type="caution">
    <text evidence="1">The sequence shown here is derived from an EMBL/GenBank/DDBJ whole genome shotgun (WGS) entry which is preliminary data.</text>
</comment>
<dbReference type="RefSeq" id="WP_183776423.1">
    <property type="nucleotide sequence ID" value="NZ_JACIDK010000007.1"/>
</dbReference>
<dbReference type="Proteomes" id="UP000530564">
    <property type="component" value="Unassembled WGS sequence"/>
</dbReference>
<evidence type="ECO:0000313" key="2">
    <source>
        <dbReference type="Proteomes" id="UP000530564"/>
    </source>
</evidence>
<evidence type="ECO:0000313" key="1">
    <source>
        <dbReference type="EMBL" id="MBB3893170.1"/>
    </source>
</evidence>
<keyword evidence="2" id="KW-1185">Reference proteome</keyword>
<dbReference type="AlphaFoldDB" id="A0A840A6H2"/>
<organism evidence="1 2">
    <name type="scientific">Phenylobacterium haematophilum</name>
    <dbReference type="NCBI Taxonomy" id="98513"/>
    <lineage>
        <taxon>Bacteria</taxon>
        <taxon>Pseudomonadati</taxon>
        <taxon>Pseudomonadota</taxon>
        <taxon>Alphaproteobacteria</taxon>
        <taxon>Caulobacterales</taxon>
        <taxon>Caulobacteraceae</taxon>
        <taxon>Phenylobacterium</taxon>
    </lineage>
</organism>
<dbReference type="EMBL" id="JACIDK010000007">
    <property type="protein sequence ID" value="MBB3893170.1"/>
    <property type="molecule type" value="Genomic_DNA"/>
</dbReference>
<gene>
    <name evidence="1" type="ORF">GGQ61_003908</name>
</gene>
<sequence length="67" mass="7677">METPADIRRRWSYLRGLLIEQLSRFEDGSYQITSDSKDVSVEAIYQLRDAIRDFDELIAGSKAPPEG</sequence>
<proteinExistence type="predicted"/>
<protein>
    <submittedName>
        <fullName evidence="1">Uncharacterized protein</fullName>
    </submittedName>
</protein>
<accession>A0A840A6H2</accession>
<reference evidence="1 2" key="1">
    <citation type="submission" date="2020-08" db="EMBL/GenBank/DDBJ databases">
        <title>Genomic Encyclopedia of Type Strains, Phase IV (KMG-IV): sequencing the most valuable type-strain genomes for metagenomic binning, comparative biology and taxonomic classification.</title>
        <authorList>
            <person name="Goeker M."/>
        </authorList>
    </citation>
    <scope>NUCLEOTIDE SEQUENCE [LARGE SCALE GENOMIC DNA]</scope>
    <source>
        <strain evidence="1 2">DSM 21793</strain>
    </source>
</reference>
<name>A0A840A6H2_9CAUL</name>